<dbReference type="Gene3D" id="3.40.50.1240">
    <property type="entry name" value="Phosphoglycerate mutase-like"/>
    <property type="match status" value="1"/>
</dbReference>
<proteinExistence type="predicted"/>
<gene>
    <name evidence="1" type="ORF">GGR24_001099</name>
</gene>
<protein>
    <submittedName>
        <fullName evidence="1">Phosphohistidine phosphatase</fullName>
        <ecNumber evidence="1">3.1.3.-</ecNumber>
    </submittedName>
</protein>
<reference evidence="1 2" key="1">
    <citation type="submission" date="2020-08" db="EMBL/GenBank/DDBJ databases">
        <title>Genomic Encyclopedia of Type Strains, Phase IV (KMG-IV): sequencing the most valuable type-strain genomes for metagenomic binning, comparative biology and taxonomic classification.</title>
        <authorList>
            <person name="Goeker M."/>
        </authorList>
    </citation>
    <scope>NUCLEOTIDE SEQUENCE [LARGE SCALE GENOMIC DNA]</scope>
    <source>
        <strain evidence="1 2">DSM 25481</strain>
    </source>
</reference>
<dbReference type="InterPro" id="IPR029033">
    <property type="entry name" value="His_PPase_superfam"/>
</dbReference>
<dbReference type="EMBL" id="JACIDR010000001">
    <property type="protein sequence ID" value="MBB3972466.1"/>
    <property type="molecule type" value="Genomic_DNA"/>
</dbReference>
<evidence type="ECO:0000313" key="2">
    <source>
        <dbReference type="Proteomes" id="UP000528964"/>
    </source>
</evidence>
<name>A0A7W6GE40_9HYPH</name>
<dbReference type="PANTHER" id="PTHR47623:SF1">
    <property type="entry name" value="OS09G0287300 PROTEIN"/>
    <property type="match status" value="1"/>
</dbReference>
<dbReference type="SMART" id="SM00855">
    <property type="entry name" value="PGAM"/>
    <property type="match status" value="1"/>
</dbReference>
<dbReference type="AlphaFoldDB" id="A0A7W6GE40"/>
<dbReference type="EC" id="3.1.3.-" evidence="1"/>
<dbReference type="Pfam" id="PF00300">
    <property type="entry name" value="His_Phos_1"/>
    <property type="match status" value="1"/>
</dbReference>
<accession>A0A7W6GE40</accession>
<sequence>MRRLILFRHAKAEPADGSGDHGRRLVESGRADAARMGRWLAENDLRPDATLCSTAARARATWELASEAFASAPEVRFEEGIYGASPGSLLALTRSAGDEVGTLAIVGHNPGLAQFVEMLATKDSRVASQEHVEALPTAGVAVLELSDGGWSATAFGGARLDRIVTPKTLGEGGE</sequence>
<dbReference type="Proteomes" id="UP000528964">
    <property type="component" value="Unassembled WGS sequence"/>
</dbReference>
<dbReference type="SUPFAM" id="SSF53254">
    <property type="entry name" value="Phosphoglycerate mutase-like"/>
    <property type="match status" value="1"/>
</dbReference>
<dbReference type="PANTHER" id="PTHR47623">
    <property type="entry name" value="OS09G0287300 PROTEIN"/>
    <property type="match status" value="1"/>
</dbReference>
<organism evidence="1 2">
    <name type="scientific">Hansschlegelia beijingensis</name>
    <dbReference type="NCBI Taxonomy" id="1133344"/>
    <lineage>
        <taxon>Bacteria</taxon>
        <taxon>Pseudomonadati</taxon>
        <taxon>Pseudomonadota</taxon>
        <taxon>Alphaproteobacteria</taxon>
        <taxon>Hyphomicrobiales</taxon>
        <taxon>Methylopilaceae</taxon>
        <taxon>Hansschlegelia</taxon>
    </lineage>
</organism>
<keyword evidence="1" id="KW-0378">Hydrolase</keyword>
<dbReference type="GO" id="GO:0016787">
    <property type="term" value="F:hydrolase activity"/>
    <property type="evidence" value="ECO:0007669"/>
    <property type="project" value="UniProtKB-KW"/>
</dbReference>
<evidence type="ECO:0000313" key="1">
    <source>
        <dbReference type="EMBL" id="MBB3972466.1"/>
    </source>
</evidence>
<dbReference type="InterPro" id="IPR013078">
    <property type="entry name" value="His_Pase_superF_clade-1"/>
</dbReference>
<dbReference type="RefSeq" id="WP_183394245.1">
    <property type="nucleotide sequence ID" value="NZ_JACIDR010000001.1"/>
</dbReference>
<comment type="caution">
    <text evidence="1">The sequence shown here is derived from an EMBL/GenBank/DDBJ whole genome shotgun (WGS) entry which is preliminary data.</text>
</comment>
<keyword evidence="2" id="KW-1185">Reference proteome</keyword>